<keyword evidence="6 10" id="KW-0472">Membrane</keyword>
<evidence type="ECO:0000256" key="4">
    <source>
        <dbReference type="ARBA" id="ARBA00022737"/>
    </source>
</evidence>
<name>A0A1S3ENB2_DIPOR</name>
<evidence type="ECO:0000259" key="12">
    <source>
        <dbReference type="PROSITE" id="PS50835"/>
    </source>
</evidence>
<sequence>MWLVVLSALFWFPLQEALMIHHMGTVTVEEGQPLTLKCSTSLQKNASLQWQAPSGFTIFFNEHPALKDSRYQLLHHSATQLYIRVPRASLQDEGVYTCLCYSHTVSTRHVQVVVRATPFKPTLEASIIRRPNGDSHLVLRCSTKGSKPPPQITWLLGNHLEIYGGTHHEFGPDRKKCNTTSTLVIHAADKSSQVSCVVQHEGLQGRKLVTPFRFEDWVADQGTTAETLQSKPLSSHTSQRTTAAEPTQEEEEQPTLDSGLTTETDPQQAGLMRRKSGILLLSLVSLLIFILFVIVQLFIMKLRKAHVIWKRGDRGGGLHPL</sequence>
<keyword evidence="4" id="KW-0677">Repeat</keyword>
<evidence type="ECO:0000256" key="10">
    <source>
        <dbReference type="SAM" id="Phobius"/>
    </source>
</evidence>
<feature type="region of interest" description="Disordered" evidence="9">
    <location>
        <begin position="225"/>
        <end position="268"/>
    </location>
</feature>
<comment type="subcellular location">
    <subcellularLocation>
        <location evidence="1">Membrane</location>
        <topology evidence="1">Single-pass type I membrane protein</topology>
    </subcellularLocation>
</comment>
<dbReference type="InterPro" id="IPR003599">
    <property type="entry name" value="Ig_sub"/>
</dbReference>
<dbReference type="GO" id="GO:0005886">
    <property type="term" value="C:plasma membrane"/>
    <property type="evidence" value="ECO:0007669"/>
    <property type="project" value="TreeGrafter"/>
</dbReference>
<gene>
    <name evidence="14" type="primary">Crtam</name>
</gene>
<dbReference type="STRING" id="10020.ENSDORP00000001700"/>
<dbReference type="OrthoDB" id="10006996at2759"/>
<evidence type="ECO:0000256" key="8">
    <source>
        <dbReference type="ARBA" id="ARBA00023319"/>
    </source>
</evidence>
<dbReference type="InterPro" id="IPR013783">
    <property type="entry name" value="Ig-like_fold"/>
</dbReference>
<proteinExistence type="predicted"/>
<dbReference type="InterPro" id="IPR007110">
    <property type="entry name" value="Ig-like_dom"/>
</dbReference>
<dbReference type="CTD" id="56253"/>
<feature type="signal peptide" evidence="11">
    <location>
        <begin position="1"/>
        <end position="17"/>
    </location>
</feature>
<dbReference type="GO" id="GO:0002860">
    <property type="term" value="P:positive regulation of natural killer cell mediated cytotoxicity directed against tumor cell target"/>
    <property type="evidence" value="ECO:0007669"/>
    <property type="project" value="TreeGrafter"/>
</dbReference>
<feature type="transmembrane region" description="Helical" evidence="10">
    <location>
        <begin position="278"/>
        <end position="300"/>
    </location>
</feature>
<dbReference type="AlphaFoldDB" id="A0A1S3ENB2"/>
<dbReference type="FunFam" id="2.60.40.10:FF:000013">
    <property type="entry name" value="cell adhesion molecule 1 isoform X1"/>
    <property type="match status" value="1"/>
</dbReference>
<dbReference type="InterPro" id="IPR036179">
    <property type="entry name" value="Ig-like_dom_sf"/>
</dbReference>
<dbReference type="Pfam" id="PF07686">
    <property type="entry name" value="V-set"/>
    <property type="match status" value="1"/>
</dbReference>
<accession>A0A1S3ENB2</accession>
<dbReference type="PROSITE" id="PS50835">
    <property type="entry name" value="IG_LIKE"/>
    <property type="match status" value="2"/>
</dbReference>
<dbReference type="SUPFAM" id="SSF48726">
    <property type="entry name" value="Immunoglobulin"/>
    <property type="match status" value="2"/>
</dbReference>
<dbReference type="FunCoup" id="A0A1S3ENB2">
    <property type="interactions" value="809"/>
</dbReference>
<feature type="compositionally biased region" description="Polar residues" evidence="9">
    <location>
        <begin position="256"/>
        <end position="267"/>
    </location>
</feature>
<evidence type="ECO:0000256" key="6">
    <source>
        <dbReference type="ARBA" id="ARBA00023136"/>
    </source>
</evidence>
<keyword evidence="2 10" id="KW-0812">Transmembrane</keyword>
<evidence type="ECO:0000256" key="5">
    <source>
        <dbReference type="ARBA" id="ARBA00022989"/>
    </source>
</evidence>
<dbReference type="Pfam" id="PF08205">
    <property type="entry name" value="C2-set_2"/>
    <property type="match status" value="1"/>
</dbReference>
<feature type="domain" description="Ig-like" evidence="12">
    <location>
        <begin position="121"/>
        <end position="210"/>
    </location>
</feature>
<evidence type="ECO:0000256" key="7">
    <source>
        <dbReference type="ARBA" id="ARBA00023157"/>
    </source>
</evidence>
<dbReference type="GO" id="GO:0002355">
    <property type="term" value="P:detection of tumor cell"/>
    <property type="evidence" value="ECO:0007669"/>
    <property type="project" value="TreeGrafter"/>
</dbReference>
<keyword evidence="3 11" id="KW-0732">Signal</keyword>
<dbReference type="Proteomes" id="UP000081671">
    <property type="component" value="Unplaced"/>
</dbReference>
<dbReference type="InterPro" id="IPR013106">
    <property type="entry name" value="Ig_V-set"/>
</dbReference>
<evidence type="ECO:0000256" key="9">
    <source>
        <dbReference type="SAM" id="MobiDB-lite"/>
    </source>
</evidence>
<keyword evidence="5 10" id="KW-1133">Transmembrane helix</keyword>
<evidence type="ECO:0000256" key="3">
    <source>
        <dbReference type="ARBA" id="ARBA00022729"/>
    </source>
</evidence>
<dbReference type="KEGG" id="dord:105980630"/>
<dbReference type="GeneID" id="105980630"/>
<dbReference type="RefSeq" id="XP_012864967.1">
    <property type="nucleotide sequence ID" value="XM_013009513.1"/>
</dbReference>
<feature type="compositionally biased region" description="Polar residues" evidence="9">
    <location>
        <begin position="225"/>
        <end position="240"/>
    </location>
</feature>
<dbReference type="GO" id="GO:0008037">
    <property type="term" value="P:cell recognition"/>
    <property type="evidence" value="ECO:0007669"/>
    <property type="project" value="TreeGrafter"/>
</dbReference>
<dbReference type="InterPro" id="IPR013162">
    <property type="entry name" value="CD80_C2-set"/>
</dbReference>
<organism evidence="13 14">
    <name type="scientific">Dipodomys ordii</name>
    <name type="common">Ord's kangaroo rat</name>
    <dbReference type="NCBI Taxonomy" id="10020"/>
    <lineage>
        <taxon>Eukaryota</taxon>
        <taxon>Metazoa</taxon>
        <taxon>Chordata</taxon>
        <taxon>Craniata</taxon>
        <taxon>Vertebrata</taxon>
        <taxon>Euteleostomi</taxon>
        <taxon>Mammalia</taxon>
        <taxon>Eutheria</taxon>
        <taxon>Euarchontoglires</taxon>
        <taxon>Glires</taxon>
        <taxon>Rodentia</taxon>
        <taxon>Castorimorpha</taxon>
        <taxon>Heteromyidae</taxon>
        <taxon>Dipodomyinae</taxon>
        <taxon>Dipodomys</taxon>
    </lineage>
</organism>
<protein>
    <submittedName>
        <fullName evidence="14">Cytotoxic and regulatory T-cell molecule</fullName>
    </submittedName>
</protein>
<keyword evidence="13" id="KW-1185">Reference proteome</keyword>
<evidence type="ECO:0000256" key="11">
    <source>
        <dbReference type="SAM" id="SignalP"/>
    </source>
</evidence>
<evidence type="ECO:0000313" key="14">
    <source>
        <dbReference type="RefSeq" id="XP_012864967.1"/>
    </source>
</evidence>
<dbReference type="PANTHER" id="PTHR47118">
    <property type="entry name" value="CYTOTOXIC AND REGULATORY T-CELL MOLECULE"/>
    <property type="match status" value="1"/>
</dbReference>
<dbReference type="InParanoid" id="A0A1S3ENB2"/>
<dbReference type="PANTHER" id="PTHR47118:SF1">
    <property type="entry name" value="CYTOTOXIC AND REGULATORY T-CELL MOLECULE"/>
    <property type="match status" value="1"/>
</dbReference>
<keyword evidence="7" id="KW-1015">Disulfide bond</keyword>
<dbReference type="InterPro" id="IPR053096">
    <property type="entry name" value="CRTAM"/>
</dbReference>
<evidence type="ECO:0000256" key="2">
    <source>
        <dbReference type="ARBA" id="ARBA00022692"/>
    </source>
</evidence>
<feature type="chain" id="PRO_5010204370" evidence="11">
    <location>
        <begin position="18"/>
        <end position="321"/>
    </location>
</feature>
<reference evidence="14" key="1">
    <citation type="submission" date="2025-08" db="UniProtKB">
        <authorList>
            <consortium name="RefSeq"/>
        </authorList>
    </citation>
    <scope>IDENTIFICATION</scope>
    <source>
        <tissue evidence="14">Kidney</tissue>
    </source>
</reference>
<dbReference type="Gene3D" id="2.60.40.10">
    <property type="entry name" value="Immunoglobulins"/>
    <property type="match status" value="2"/>
</dbReference>
<evidence type="ECO:0000256" key="1">
    <source>
        <dbReference type="ARBA" id="ARBA00004479"/>
    </source>
</evidence>
<evidence type="ECO:0000313" key="13">
    <source>
        <dbReference type="Proteomes" id="UP000081671"/>
    </source>
</evidence>
<feature type="domain" description="Ig-like" evidence="12">
    <location>
        <begin position="13"/>
        <end position="98"/>
    </location>
</feature>
<dbReference type="GO" id="GO:0005102">
    <property type="term" value="F:signaling receptor binding"/>
    <property type="evidence" value="ECO:0007669"/>
    <property type="project" value="TreeGrafter"/>
</dbReference>
<dbReference type="SMART" id="SM00409">
    <property type="entry name" value="IG"/>
    <property type="match status" value="1"/>
</dbReference>
<keyword evidence="8" id="KW-0393">Immunoglobulin domain</keyword>